<evidence type="ECO:0000256" key="4">
    <source>
        <dbReference type="ARBA" id="ARBA00022692"/>
    </source>
</evidence>
<keyword evidence="13" id="KW-0675">Receptor</keyword>
<dbReference type="Gene3D" id="2.170.130.10">
    <property type="entry name" value="TonB-dependent receptor, plug domain"/>
    <property type="match status" value="1"/>
</dbReference>
<feature type="domain" description="TonB-dependent receptor-like beta-barrel" evidence="11">
    <location>
        <begin position="382"/>
        <end position="953"/>
    </location>
</feature>
<dbReference type="Pfam" id="PF00593">
    <property type="entry name" value="TonB_dep_Rec_b-barrel"/>
    <property type="match status" value="1"/>
</dbReference>
<dbReference type="InterPro" id="IPR012910">
    <property type="entry name" value="Plug_dom"/>
</dbReference>
<feature type="signal peptide" evidence="10">
    <location>
        <begin position="1"/>
        <end position="24"/>
    </location>
</feature>
<evidence type="ECO:0000256" key="2">
    <source>
        <dbReference type="ARBA" id="ARBA00022448"/>
    </source>
</evidence>
<dbReference type="SUPFAM" id="SSF49464">
    <property type="entry name" value="Carboxypeptidase regulatory domain-like"/>
    <property type="match status" value="1"/>
</dbReference>
<organism evidence="13 14">
    <name type="scientific">Reichenbachiella agarivorans</name>
    <dbReference type="NCBI Taxonomy" id="2979464"/>
    <lineage>
        <taxon>Bacteria</taxon>
        <taxon>Pseudomonadati</taxon>
        <taxon>Bacteroidota</taxon>
        <taxon>Cytophagia</taxon>
        <taxon>Cytophagales</taxon>
        <taxon>Reichenbachiellaceae</taxon>
        <taxon>Reichenbachiella</taxon>
    </lineage>
</organism>
<evidence type="ECO:0000256" key="8">
    <source>
        <dbReference type="PROSITE-ProRule" id="PRU01360"/>
    </source>
</evidence>
<keyword evidence="5 9" id="KW-0798">TonB box</keyword>
<keyword evidence="2 8" id="KW-0813">Transport</keyword>
<dbReference type="PROSITE" id="PS52016">
    <property type="entry name" value="TONB_DEPENDENT_REC_3"/>
    <property type="match status" value="1"/>
</dbReference>
<dbReference type="InterPro" id="IPR036942">
    <property type="entry name" value="Beta-barrel_TonB_sf"/>
</dbReference>
<dbReference type="EMBL" id="CP106679">
    <property type="protein sequence ID" value="UXP32777.1"/>
    <property type="molecule type" value="Genomic_DNA"/>
</dbReference>
<evidence type="ECO:0000256" key="3">
    <source>
        <dbReference type="ARBA" id="ARBA00022452"/>
    </source>
</evidence>
<dbReference type="InterPro" id="IPR037066">
    <property type="entry name" value="Plug_dom_sf"/>
</dbReference>
<keyword evidence="7 8" id="KW-0998">Cell outer membrane</keyword>
<dbReference type="Gene3D" id="2.60.40.1120">
    <property type="entry name" value="Carboxypeptidase-like, regulatory domain"/>
    <property type="match status" value="1"/>
</dbReference>
<name>A0ABY6CQJ4_9BACT</name>
<sequence>MNKWLQFKFLIALWAMALSGHVLLAQTGTVRGLVISGEDGEPLPGVVILIEGTSTGTTTDMDGKYSLEVNNDNVLVASFVGFETVRMEVGNRSVIDFEMQPDLISLEEVVVVGYGTVKKSDLSGSVSSVKSSEITAFPAVSAVQTLQGRASGVQIQSNNGGQPGADFSIKIRGGTSINASSDPIRVVDGFVGAEMPPPEDIASIEILKDASATAIYGSRGANGVIMITTKKGSKGVTKIDFNSSYAIQETTNKIDLLSGQEFSDYMQEFGTYNYLGSDTDWQDEIYRQGIISNNQLSISGGSDNVTYYLSGTYFDQQGIIIGSDYKRYSLNANVNAQATDYLKVGMSTYGRRSTDVGVRTQESTGGSGQAGVVGAALRFNPDLGIYNADGSYTVSQVGDQIDNPYAMATEYQRERVTDRFQSNVYADLKITDWLSFKTTLGIGTTNWRDGEFWPTTLIRGAGSNGLAGIDSRKETSLLSENYFTISKEINNHDVTWVNGYSYQSNKSESWKSSTTGFINNSGSYWALDQGSTPSAPTSSLTESELLSYYSRINYSFLNRYIFTATARYDGASNFSANNKWAFFPSAAVAWDVKGESFMESLEVVNQFKLRASYGLVGNQAISAYQSLARLGSTYSATTGANAVRLDELANSELTWETTSQLDIGFDLGLMDGRVNLTGDYYSKITDDLLFQRLLPSYVGVSSQLQNIGKVSNKGVELMLSTRNLVGEFTWSSDLIYSMNRNKVLTLPDSVDLYGSSPGHLRLPNDTQLIIEGQPVGVFYGYVYEGIYQNGDVFTPGSGFEQEAGGEHFADISGPDGTPDGQLTAADRKIIGDPNPDFTWSFNNTFGYKNFDLNIFFQGVHGNDMVSYTLMELETFSGKNNATTKALDRWTPTNPNTDVPKASASRTNRMSTRFIYDATYVRLKNISLGYTLPKSMLEKAHIRSLRIYASAQNLLTFTDYPGLDPEVGYGNSGSGANGNRNIGLDYASYPNVRSYTFGLNLGL</sequence>
<keyword evidence="10" id="KW-0732">Signal</keyword>
<evidence type="ECO:0000313" key="14">
    <source>
        <dbReference type="Proteomes" id="UP001065174"/>
    </source>
</evidence>
<dbReference type="InterPro" id="IPR008969">
    <property type="entry name" value="CarboxyPept-like_regulatory"/>
</dbReference>
<accession>A0ABY6CQJ4</accession>
<evidence type="ECO:0000256" key="5">
    <source>
        <dbReference type="ARBA" id="ARBA00023077"/>
    </source>
</evidence>
<evidence type="ECO:0000256" key="10">
    <source>
        <dbReference type="SAM" id="SignalP"/>
    </source>
</evidence>
<evidence type="ECO:0000256" key="6">
    <source>
        <dbReference type="ARBA" id="ARBA00023136"/>
    </source>
</evidence>
<dbReference type="RefSeq" id="WP_262310212.1">
    <property type="nucleotide sequence ID" value="NZ_CP106679.1"/>
</dbReference>
<keyword evidence="4 8" id="KW-0812">Transmembrane</keyword>
<dbReference type="SUPFAM" id="SSF56935">
    <property type="entry name" value="Porins"/>
    <property type="match status" value="1"/>
</dbReference>
<dbReference type="Gene3D" id="2.40.170.20">
    <property type="entry name" value="TonB-dependent receptor, beta-barrel domain"/>
    <property type="match status" value="1"/>
</dbReference>
<feature type="chain" id="PRO_5045858212" evidence="10">
    <location>
        <begin position="25"/>
        <end position="1002"/>
    </location>
</feature>
<dbReference type="InterPro" id="IPR023996">
    <property type="entry name" value="TonB-dep_OMP_SusC/RagA"/>
</dbReference>
<proteinExistence type="inferred from homology"/>
<reference evidence="13" key="1">
    <citation type="submission" date="2022-09" db="EMBL/GenBank/DDBJ databases">
        <title>Comparative genomics and taxonomic characterization of three novel marine species of genus Reichenbachiella exhibiting antioxidant and polysaccharide degradation activities.</title>
        <authorList>
            <person name="Muhammad N."/>
            <person name="Lee Y.-J."/>
            <person name="Ko J."/>
            <person name="Kim S.-G."/>
        </authorList>
    </citation>
    <scope>NUCLEOTIDE SEQUENCE</scope>
    <source>
        <strain evidence="13">BKB1-1</strain>
    </source>
</reference>
<feature type="domain" description="TonB-dependent receptor plug" evidence="12">
    <location>
        <begin position="119"/>
        <end position="224"/>
    </location>
</feature>
<evidence type="ECO:0000313" key="13">
    <source>
        <dbReference type="EMBL" id="UXP32777.1"/>
    </source>
</evidence>
<dbReference type="Pfam" id="PF07715">
    <property type="entry name" value="Plug"/>
    <property type="match status" value="1"/>
</dbReference>
<evidence type="ECO:0000259" key="11">
    <source>
        <dbReference type="Pfam" id="PF00593"/>
    </source>
</evidence>
<keyword evidence="6 8" id="KW-0472">Membrane</keyword>
<keyword evidence="3 8" id="KW-1134">Transmembrane beta strand</keyword>
<gene>
    <name evidence="13" type="ORF">N6H18_02220</name>
</gene>
<dbReference type="NCBIfam" id="TIGR04057">
    <property type="entry name" value="SusC_RagA_signa"/>
    <property type="match status" value="1"/>
</dbReference>
<dbReference type="Proteomes" id="UP001065174">
    <property type="component" value="Chromosome"/>
</dbReference>
<dbReference type="InterPro" id="IPR023997">
    <property type="entry name" value="TonB-dep_OMP_SusC/RagA_CS"/>
</dbReference>
<protein>
    <submittedName>
        <fullName evidence="13">TonB-dependent receptor</fullName>
    </submittedName>
</protein>
<evidence type="ECO:0000256" key="1">
    <source>
        <dbReference type="ARBA" id="ARBA00004571"/>
    </source>
</evidence>
<dbReference type="InterPro" id="IPR000531">
    <property type="entry name" value="Beta-barrel_TonB"/>
</dbReference>
<comment type="subcellular location">
    <subcellularLocation>
        <location evidence="1 8">Cell outer membrane</location>
        <topology evidence="1 8">Multi-pass membrane protein</topology>
    </subcellularLocation>
</comment>
<dbReference type="InterPro" id="IPR039426">
    <property type="entry name" value="TonB-dep_rcpt-like"/>
</dbReference>
<dbReference type="Pfam" id="PF13715">
    <property type="entry name" value="CarbopepD_reg_2"/>
    <property type="match status" value="1"/>
</dbReference>
<evidence type="ECO:0000256" key="9">
    <source>
        <dbReference type="RuleBase" id="RU003357"/>
    </source>
</evidence>
<evidence type="ECO:0000256" key="7">
    <source>
        <dbReference type="ARBA" id="ARBA00023237"/>
    </source>
</evidence>
<evidence type="ECO:0000259" key="12">
    <source>
        <dbReference type="Pfam" id="PF07715"/>
    </source>
</evidence>
<comment type="similarity">
    <text evidence="8 9">Belongs to the TonB-dependent receptor family.</text>
</comment>
<keyword evidence="14" id="KW-1185">Reference proteome</keyword>
<dbReference type="NCBIfam" id="TIGR04056">
    <property type="entry name" value="OMP_RagA_SusC"/>
    <property type="match status" value="1"/>
</dbReference>